<feature type="compositionally biased region" description="Low complexity" evidence="1">
    <location>
        <begin position="744"/>
        <end position="753"/>
    </location>
</feature>
<organism evidence="2">
    <name type="scientific">Sanxia Water Strider Virus 3</name>
    <dbReference type="NCBI Taxonomy" id="1608062"/>
    <lineage>
        <taxon>Viruses</taxon>
        <taxon>Riboviria</taxon>
        <taxon>Orthornavirae</taxon>
        <taxon>Negarnaviricota</taxon>
        <taxon>Polyploviricotina</taxon>
        <taxon>Insthoviricetes</taxon>
        <taxon>Articulavirales</taxon>
        <taxon>Orthomyxoviridae</taxon>
        <taxon>Quaranjavirus</taxon>
    </lineage>
</organism>
<reference evidence="2" key="1">
    <citation type="journal article" date="2016" name="Nature">
        <title>Redefining the invertebrate RNA virosphere.</title>
        <authorList>
            <person name="Shi M."/>
            <person name="Lin X.D."/>
            <person name="Tian J.H."/>
            <person name="Chen L.J."/>
            <person name="Chen X."/>
            <person name="Li C.X."/>
            <person name="Qin X.C."/>
            <person name="Li J."/>
            <person name="Cao J.P."/>
            <person name="Eden J.S."/>
            <person name="Buchmann J."/>
            <person name="Wang W."/>
            <person name="Xu J."/>
            <person name="Holmes E.C."/>
            <person name="Zhang Y.Z."/>
        </authorList>
    </citation>
    <scope>NUCLEOTIDE SEQUENCE</scope>
    <source>
        <strain evidence="2">SXSSP01</strain>
    </source>
</reference>
<feature type="region of interest" description="Disordered" evidence="1">
    <location>
        <begin position="744"/>
        <end position="767"/>
    </location>
</feature>
<evidence type="ECO:0000313" key="2">
    <source>
        <dbReference type="EMBL" id="APG77901.1"/>
    </source>
</evidence>
<proteinExistence type="predicted"/>
<dbReference type="EMBL" id="KX883879">
    <property type="protein sequence ID" value="APG77901.1"/>
    <property type="molecule type" value="Viral_cRNA"/>
</dbReference>
<sequence length="767" mass="87907">MNKTGNYLEHLINMVLNSSPEVIDVLRSNSMCNMRVVQRKAKNIKDPNPLSTMMTLMPTKYPLTITSEGAKEAEIPLNLIGPPDAHHHGRRVCKIEAVNWYLENRKPTTGEERDAVDLIYRSFDRDVEEYFRIDWSNSTVSIGEVLFSRENVSMNEEIVNIPNNLRYLYITAALFPEYLFSWELIDREKLAQVKMQRDIVGKCKLSLVSEIRILLNSMDPKYRIIPALHGAGKFINRMRHAVAVQWMSINLSMASPDKNQEFSLARTLGAACWFAVQSRKEDCFTLPNSILSMEFGTRSMKEILEDLDTTDIYVKYLCALVGLPITLAVKLMGFSFHPIGKVERVIKKTLLRRVKYTAFEGFLTFFMQGRGFKAQVFCFGQNVRRMQCVTTDWTTFTNVCGAIALYLRKDIESMKSSKEEKIFQDIATKFKRYPEKLFDCKRDRLIAAVNRRENYSKVEWVKDLSLCQDECTMAYVHDDMIVMMEGGCSWRVTKPMIHPILPPEIKSVHPCLIDFLSPPNLLKELIHFYIEDENFKTLMKKFGESDFKWMNKGVAVHVPNNLKEKVQRSACSHLLCWSEENPGSRALFAFYYCFSHGELNYSYGSNLQEFTWAKQIKVDFTLNSGIFKLVDGVILLDGNPLQKSKSCGTPLTSTLFIPGFRLLEGVPEDADRCFVSQLKNPSKLSLGSKFVVNVGGRDYCFTLDPFHSSRIRDCIEERVNKSRLGAPPFLGKRPYCLTRNYSSNSSLNSSFESGPGPSKRVRIDEDI</sequence>
<accession>A0A1L3KKG2</accession>
<name>A0A1L3KKG2_9ORTO</name>
<evidence type="ECO:0000256" key="1">
    <source>
        <dbReference type="SAM" id="MobiDB-lite"/>
    </source>
</evidence>
<protein>
    <submittedName>
        <fullName evidence="2">Polymerase PB2</fullName>
    </submittedName>
</protein>